<dbReference type="Proteomes" id="UP000186922">
    <property type="component" value="Unassembled WGS sequence"/>
</dbReference>
<comment type="caution">
    <text evidence="3">The sequence shown here is derived from an EMBL/GenBank/DDBJ whole genome shotgun (WGS) entry which is preliminary data.</text>
</comment>
<sequence>MLDPSIKDGEYNDEEQRAKHRGQLKTLVKLYEAARSRARASNKATGSLPPTTPTSDSTIRAKLHAKIFTCAFGGGATWYVEGPDLPPVPLLPPATCSFFHSRNMAVTI</sequence>
<gene>
    <name evidence="3" type="primary">RvY_19507-1</name>
    <name evidence="2" type="synonym">RvY_19484-1</name>
    <name evidence="2" type="synonym">RvY_19484.1</name>
    <name evidence="3" type="synonym">RvY_19507.1</name>
    <name evidence="2" type="ORF">RvY_19484</name>
    <name evidence="3" type="ORF">RvY_19507</name>
</gene>
<evidence type="ECO:0000256" key="1">
    <source>
        <dbReference type="SAM" id="MobiDB-lite"/>
    </source>
</evidence>
<feature type="compositionally biased region" description="Basic and acidic residues" evidence="1">
    <location>
        <begin position="1"/>
        <end position="17"/>
    </location>
</feature>
<feature type="compositionally biased region" description="Low complexity" evidence="1">
    <location>
        <begin position="39"/>
        <end position="56"/>
    </location>
</feature>
<protein>
    <submittedName>
        <fullName evidence="3">Uncharacterized protein</fullName>
    </submittedName>
</protein>
<dbReference type="EMBL" id="BDGG01000101">
    <property type="protein sequence ID" value="GAV09999.1"/>
    <property type="molecule type" value="Genomic_DNA"/>
</dbReference>
<evidence type="ECO:0000313" key="4">
    <source>
        <dbReference type="Proteomes" id="UP000186922"/>
    </source>
</evidence>
<keyword evidence="4" id="KW-1185">Reference proteome</keyword>
<feature type="region of interest" description="Disordered" evidence="1">
    <location>
        <begin position="1"/>
        <end position="20"/>
    </location>
</feature>
<evidence type="ECO:0000313" key="3">
    <source>
        <dbReference type="EMBL" id="GAV10018.1"/>
    </source>
</evidence>
<reference evidence="3 4" key="1">
    <citation type="journal article" date="2016" name="Nat. Commun.">
        <title>Extremotolerant tardigrade genome and improved radiotolerance of human cultured cells by tardigrade-unique protein.</title>
        <authorList>
            <person name="Hashimoto T."/>
            <person name="Horikawa D.D."/>
            <person name="Saito Y."/>
            <person name="Kuwahara H."/>
            <person name="Kozuka-Hata H."/>
            <person name="Shin-I T."/>
            <person name="Minakuchi Y."/>
            <person name="Ohishi K."/>
            <person name="Motoyama A."/>
            <person name="Aizu T."/>
            <person name="Enomoto A."/>
            <person name="Kondo K."/>
            <person name="Tanaka S."/>
            <person name="Hara Y."/>
            <person name="Koshikawa S."/>
            <person name="Sagara H."/>
            <person name="Miura T."/>
            <person name="Yokobori S."/>
            <person name="Miyagawa K."/>
            <person name="Suzuki Y."/>
            <person name="Kubo T."/>
            <person name="Oyama M."/>
            <person name="Kohara Y."/>
            <person name="Fujiyama A."/>
            <person name="Arakawa K."/>
            <person name="Katayama T."/>
            <person name="Toyoda A."/>
            <person name="Kunieda T."/>
        </authorList>
    </citation>
    <scope>NUCLEOTIDE SEQUENCE [LARGE SCALE GENOMIC DNA]</scope>
    <source>
        <strain evidence="3 4">YOKOZUNA-1</strain>
    </source>
</reference>
<name>A0A1D1WB68_RAMVA</name>
<proteinExistence type="predicted"/>
<evidence type="ECO:0000313" key="2">
    <source>
        <dbReference type="EMBL" id="GAV09999.1"/>
    </source>
</evidence>
<feature type="region of interest" description="Disordered" evidence="1">
    <location>
        <begin position="37"/>
        <end position="56"/>
    </location>
</feature>
<dbReference type="AlphaFoldDB" id="A0A1D1WB68"/>
<organism evidence="3 4">
    <name type="scientific">Ramazzottius varieornatus</name>
    <name type="common">Water bear</name>
    <name type="synonym">Tardigrade</name>
    <dbReference type="NCBI Taxonomy" id="947166"/>
    <lineage>
        <taxon>Eukaryota</taxon>
        <taxon>Metazoa</taxon>
        <taxon>Ecdysozoa</taxon>
        <taxon>Tardigrada</taxon>
        <taxon>Eutardigrada</taxon>
        <taxon>Parachela</taxon>
        <taxon>Hypsibioidea</taxon>
        <taxon>Ramazzottiidae</taxon>
        <taxon>Ramazzottius</taxon>
    </lineage>
</organism>
<dbReference type="EMBL" id="BDGG01000114">
    <property type="protein sequence ID" value="GAV10018.1"/>
    <property type="molecule type" value="Genomic_DNA"/>
</dbReference>
<accession>A0A1D1WB68</accession>